<dbReference type="AlphaFoldDB" id="A0AAD5L8C0"/>
<dbReference type="GO" id="GO:0005737">
    <property type="term" value="C:cytoplasm"/>
    <property type="evidence" value="ECO:0007669"/>
    <property type="project" value="TreeGrafter"/>
</dbReference>
<comment type="pathway">
    <text evidence="1">Protein modification; protein ubiquitination.</text>
</comment>
<organism evidence="5 6">
    <name type="scientific">Pythium insidiosum</name>
    <name type="common">Pythiosis disease agent</name>
    <dbReference type="NCBI Taxonomy" id="114742"/>
    <lineage>
        <taxon>Eukaryota</taxon>
        <taxon>Sar</taxon>
        <taxon>Stramenopiles</taxon>
        <taxon>Oomycota</taxon>
        <taxon>Peronosporomycetes</taxon>
        <taxon>Pythiales</taxon>
        <taxon>Pythiaceae</taxon>
        <taxon>Pythium</taxon>
    </lineage>
</organism>
<reference evidence="5" key="1">
    <citation type="submission" date="2021-12" db="EMBL/GenBank/DDBJ databases">
        <title>Prjna785345.</title>
        <authorList>
            <person name="Rujirawat T."/>
            <person name="Krajaejun T."/>
        </authorList>
    </citation>
    <scope>NUCLEOTIDE SEQUENCE</scope>
    <source>
        <strain evidence="5">Pi057C3</strain>
    </source>
</reference>
<dbReference type="Pfam" id="PF12937">
    <property type="entry name" value="F-box-like"/>
    <property type="match status" value="1"/>
</dbReference>
<dbReference type="InterPro" id="IPR052121">
    <property type="entry name" value="F-box_SCF_Substrate_Recog"/>
</dbReference>
<dbReference type="EMBL" id="JAKCXM010000592">
    <property type="protein sequence ID" value="KAJ0392675.1"/>
    <property type="molecule type" value="Genomic_DNA"/>
</dbReference>
<evidence type="ECO:0000256" key="3">
    <source>
        <dbReference type="SAM" id="MobiDB-lite"/>
    </source>
</evidence>
<keyword evidence="2" id="KW-0833">Ubl conjugation pathway</keyword>
<proteinExistence type="predicted"/>
<gene>
    <name evidence="5" type="ORF">P43SY_006954</name>
</gene>
<evidence type="ECO:0000256" key="2">
    <source>
        <dbReference type="ARBA" id="ARBA00022786"/>
    </source>
</evidence>
<feature type="region of interest" description="Disordered" evidence="3">
    <location>
        <begin position="1"/>
        <end position="29"/>
    </location>
</feature>
<feature type="domain" description="F-box" evidence="4">
    <location>
        <begin position="106"/>
        <end position="141"/>
    </location>
</feature>
<evidence type="ECO:0000313" key="5">
    <source>
        <dbReference type="EMBL" id="KAJ0392675.1"/>
    </source>
</evidence>
<dbReference type="InterPro" id="IPR001810">
    <property type="entry name" value="F-box_dom"/>
</dbReference>
<evidence type="ECO:0000313" key="6">
    <source>
        <dbReference type="Proteomes" id="UP001209570"/>
    </source>
</evidence>
<dbReference type="Gene3D" id="1.20.1280.50">
    <property type="match status" value="1"/>
</dbReference>
<protein>
    <recommendedName>
        <fullName evidence="4">F-box domain-containing protein</fullName>
    </recommendedName>
</protein>
<comment type="caution">
    <text evidence="5">The sequence shown here is derived from an EMBL/GenBank/DDBJ whole genome shotgun (WGS) entry which is preliminary data.</text>
</comment>
<keyword evidence="6" id="KW-1185">Reference proteome</keyword>
<accession>A0AAD5L8C0</accession>
<dbReference type="SUPFAM" id="SSF81383">
    <property type="entry name" value="F-box domain"/>
    <property type="match status" value="1"/>
</dbReference>
<name>A0AAD5L8C0_PYTIN</name>
<evidence type="ECO:0000256" key="1">
    <source>
        <dbReference type="ARBA" id="ARBA00004906"/>
    </source>
</evidence>
<sequence>MSRRGDYRLDVDRKPRAEGNQAPSPTSTSTALIVHPMSLFAQSPTSPLYGCGSPEWLRRAIEFQRQEVKQQWEEQRSQLDQDPAQKSPTRQALSLLDYTCEENVRTILSFLDGVSLCAASRVCRFFHAVSDDDSYWLHLCQAEWAISPDQLRERPASYQALYKFACQSLKRLIREFFEEQCLVSMQTSFRIPRDAALTIARRTFVAP</sequence>
<evidence type="ECO:0000259" key="4">
    <source>
        <dbReference type="Pfam" id="PF12937"/>
    </source>
</evidence>
<dbReference type="InterPro" id="IPR036047">
    <property type="entry name" value="F-box-like_dom_sf"/>
</dbReference>
<dbReference type="PANTHER" id="PTHR46550:SF1">
    <property type="entry name" value="F-BOX PROTEIN 3"/>
    <property type="match status" value="1"/>
</dbReference>
<dbReference type="Proteomes" id="UP001209570">
    <property type="component" value="Unassembled WGS sequence"/>
</dbReference>
<dbReference type="PANTHER" id="PTHR46550">
    <property type="entry name" value="F-BOX ONLY PROTEIN 3"/>
    <property type="match status" value="1"/>
</dbReference>
<feature type="compositionally biased region" description="Basic and acidic residues" evidence="3">
    <location>
        <begin position="1"/>
        <end position="17"/>
    </location>
</feature>